<keyword evidence="3" id="KW-0479">Metal-binding</keyword>
<dbReference type="InterPro" id="IPR036249">
    <property type="entry name" value="Thioredoxin-like_sf"/>
</dbReference>
<keyword evidence="5" id="KW-0472">Membrane</keyword>
<dbReference type="CDD" id="cd02968">
    <property type="entry name" value="SCO"/>
    <property type="match status" value="1"/>
</dbReference>
<dbReference type="EMBL" id="CP098827">
    <property type="protein sequence ID" value="XBO71256.1"/>
    <property type="molecule type" value="Genomic_DNA"/>
</dbReference>
<evidence type="ECO:0000256" key="1">
    <source>
        <dbReference type="ARBA" id="ARBA00010996"/>
    </source>
</evidence>
<dbReference type="AlphaFoldDB" id="A0AAU7KHW3"/>
<dbReference type="PANTHER" id="PTHR12151">
    <property type="entry name" value="ELECTRON TRANSPORT PROTIN SCO1/SENC FAMILY MEMBER"/>
    <property type="match status" value="1"/>
</dbReference>
<feature type="domain" description="Thioredoxin" evidence="6">
    <location>
        <begin position="44"/>
        <end position="208"/>
    </location>
</feature>
<keyword evidence="4" id="KW-1015">Disulfide bond</keyword>
<evidence type="ECO:0000256" key="5">
    <source>
        <dbReference type="SAM" id="Phobius"/>
    </source>
</evidence>
<accession>A0AAU7KHW3</accession>
<organism evidence="7">
    <name type="scientific">Halomonas sp. RT37</name>
    <dbReference type="NCBI Taxonomy" id="2950872"/>
    <lineage>
        <taxon>Bacteria</taxon>
        <taxon>Pseudomonadati</taxon>
        <taxon>Pseudomonadota</taxon>
        <taxon>Gammaproteobacteria</taxon>
        <taxon>Oceanospirillales</taxon>
        <taxon>Halomonadaceae</taxon>
        <taxon>Halomonas</taxon>
    </lineage>
</organism>
<protein>
    <submittedName>
        <fullName evidence="7">SCO family protein</fullName>
    </submittedName>
</protein>
<dbReference type="PANTHER" id="PTHR12151:SF25">
    <property type="entry name" value="LINALOOL DEHYDRATASE_ISOMERASE DOMAIN-CONTAINING PROTEIN"/>
    <property type="match status" value="1"/>
</dbReference>
<feature type="binding site" evidence="3">
    <location>
        <position position="173"/>
    </location>
    <ligand>
        <name>Cu cation</name>
        <dbReference type="ChEBI" id="CHEBI:23378"/>
    </ligand>
</feature>
<keyword evidence="2 3" id="KW-0186">Copper</keyword>
<dbReference type="SUPFAM" id="SSF52833">
    <property type="entry name" value="Thioredoxin-like"/>
    <property type="match status" value="1"/>
</dbReference>
<evidence type="ECO:0000259" key="6">
    <source>
        <dbReference type="PROSITE" id="PS51352"/>
    </source>
</evidence>
<feature type="binding site" evidence="3">
    <location>
        <position position="82"/>
    </location>
    <ligand>
        <name>Cu cation</name>
        <dbReference type="ChEBI" id="CHEBI:23378"/>
    </ligand>
</feature>
<dbReference type="RefSeq" id="WP_260425393.1">
    <property type="nucleotide sequence ID" value="NZ_CP098827.1"/>
</dbReference>
<evidence type="ECO:0000256" key="2">
    <source>
        <dbReference type="ARBA" id="ARBA00023008"/>
    </source>
</evidence>
<sequence>MTRRQRQQQRRHGFDRRTLGLVLAAVVMLAAALLWTFKPWQPAEQDGLVAGEIRLASTVGDFALSDLDDDQLAVIFFGYTWCPDVCPMSLAVVRQARQALPEEQRRRVVPLMISVDPERDTLERLSEYLEAFGDDFIGATGSQAELADIGERYGVVWRKVETPESAVEYLVDHSASLYLVDASGEIIERVLHAPTPGPLSAALDRALN</sequence>
<reference evidence="7" key="1">
    <citation type="submission" date="2022-06" db="EMBL/GenBank/DDBJ databases">
        <title>A novel DMS-producing enzyme.</title>
        <authorList>
            <person name="Zhang Y."/>
        </authorList>
    </citation>
    <scope>NUCLEOTIDE SEQUENCE</scope>
    <source>
        <strain evidence="7">RT37</strain>
    </source>
</reference>
<dbReference type="PROSITE" id="PS51352">
    <property type="entry name" value="THIOREDOXIN_2"/>
    <property type="match status" value="1"/>
</dbReference>
<comment type="similarity">
    <text evidence="1">Belongs to the SCO1/2 family.</text>
</comment>
<dbReference type="InterPro" id="IPR003782">
    <property type="entry name" value="SCO1/SenC"/>
</dbReference>
<feature type="binding site" evidence="3">
    <location>
        <position position="86"/>
    </location>
    <ligand>
        <name>Cu cation</name>
        <dbReference type="ChEBI" id="CHEBI:23378"/>
    </ligand>
</feature>
<dbReference type="Gene3D" id="3.40.30.10">
    <property type="entry name" value="Glutaredoxin"/>
    <property type="match status" value="1"/>
</dbReference>
<dbReference type="Pfam" id="PF02630">
    <property type="entry name" value="SCO1-SenC"/>
    <property type="match status" value="1"/>
</dbReference>
<evidence type="ECO:0000313" key="7">
    <source>
        <dbReference type="EMBL" id="XBO71256.1"/>
    </source>
</evidence>
<keyword evidence="5" id="KW-1133">Transmembrane helix</keyword>
<keyword evidence="5" id="KW-0812">Transmembrane</keyword>
<feature type="transmembrane region" description="Helical" evidence="5">
    <location>
        <begin position="20"/>
        <end position="37"/>
    </location>
</feature>
<dbReference type="GO" id="GO:0046872">
    <property type="term" value="F:metal ion binding"/>
    <property type="evidence" value="ECO:0007669"/>
    <property type="project" value="UniProtKB-KW"/>
</dbReference>
<evidence type="ECO:0000256" key="4">
    <source>
        <dbReference type="PIRSR" id="PIRSR603782-2"/>
    </source>
</evidence>
<feature type="disulfide bond" description="Redox-active" evidence="4">
    <location>
        <begin position="82"/>
        <end position="86"/>
    </location>
</feature>
<evidence type="ECO:0000256" key="3">
    <source>
        <dbReference type="PIRSR" id="PIRSR603782-1"/>
    </source>
</evidence>
<gene>
    <name evidence="7" type="ORF">NFG58_00615</name>
</gene>
<name>A0AAU7KHW3_9GAMM</name>
<dbReference type="InterPro" id="IPR013766">
    <property type="entry name" value="Thioredoxin_domain"/>
</dbReference>
<proteinExistence type="inferred from homology"/>